<dbReference type="GO" id="GO:0046872">
    <property type="term" value="F:metal ion binding"/>
    <property type="evidence" value="ECO:0007669"/>
    <property type="project" value="UniProtKB-KW"/>
</dbReference>
<evidence type="ECO:0000259" key="5">
    <source>
        <dbReference type="PROSITE" id="PS51891"/>
    </source>
</evidence>
<dbReference type="Pfam" id="PF04828">
    <property type="entry name" value="GFA"/>
    <property type="match status" value="1"/>
</dbReference>
<dbReference type="PROSITE" id="PS51891">
    <property type="entry name" value="CENP_V_GFA"/>
    <property type="match status" value="1"/>
</dbReference>
<name>A0A2P6FGS5_9PEZI</name>
<dbReference type="RefSeq" id="XP_059320173.1">
    <property type="nucleotide sequence ID" value="XM_059464190.1"/>
</dbReference>
<dbReference type="Proteomes" id="UP000091956">
    <property type="component" value="Unassembled WGS sequence"/>
</dbReference>
<dbReference type="PANTHER" id="PTHR33337">
    <property type="entry name" value="GFA DOMAIN-CONTAINING PROTEIN"/>
    <property type="match status" value="1"/>
</dbReference>
<dbReference type="InterPro" id="IPR006913">
    <property type="entry name" value="CENP-V/GFA"/>
</dbReference>
<evidence type="ECO:0000313" key="7">
    <source>
        <dbReference type="Proteomes" id="UP000091956"/>
    </source>
</evidence>
<comment type="similarity">
    <text evidence="1">Belongs to the Gfa family.</text>
</comment>
<gene>
    <name evidence="6" type="ORF">VE01_10738</name>
</gene>
<evidence type="ECO:0000256" key="4">
    <source>
        <dbReference type="ARBA" id="ARBA00023239"/>
    </source>
</evidence>
<dbReference type="Gene3D" id="3.90.1590.10">
    <property type="entry name" value="glutathione-dependent formaldehyde- activating enzyme (gfa)"/>
    <property type="match status" value="1"/>
</dbReference>
<dbReference type="PANTHER" id="PTHR33337:SF40">
    <property type="entry name" value="CENP-V_GFA DOMAIN-CONTAINING PROTEIN-RELATED"/>
    <property type="match status" value="1"/>
</dbReference>
<dbReference type="InterPro" id="IPR011057">
    <property type="entry name" value="Mss4-like_sf"/>
</dbReference>
<organism evidence="6 7">
    <name type="scientific">Pseudogymnoascus verrucosus</name>
    <dbReference type="NCBI Taxonomy" id="342668"/>
    <lineage>
        <taxon>Eukaryota</taxon>
        <taxon>Fungi</taxon>
        <taxon>Dikarya</taxon>
        <taxon>Ascomycota</taxon>
        <taxon>Pezizomycotina</taxon>
        <taxon>Leotiomycetes</taxon>
        <taxon>Thelebolales</taxon>
        <taxon>Thelebolaceae</taxon>
        <taxon>Pseudogymnoascus</taxon>
    </lineage>
</organism>
<keyword evidence="2" id="KW-0479">Metal-binding</keyword>
<evidence type="ECO:0000256" key="1">
    <source>
        <dbReference type="ARBA" id="ARBA00005495"/>
    </source>
</evidence>
<keyword evidence="7" id="KW-1185">Reference proteome</keyword>
<evidence type="ECO:0000313" key="6">
    <source>
        <dbReference type="EMBL" id="PQM43842.1"/>
    </source>
</evidence>
<feature type="domain" description="CENP-V/GFA" evidence="5">
    <location>
        <begin position="7"/>
        <end position="124"/>
    </location>
</feature>
<dbReference type="STRING" id="342668.A0A2P6FGS5"/>
<keyword evidence="3" id="KW-0862">Zinc</keyword>
<proteinExistence type="inferred from homology"/>
<keyword evidence="4" id="KW-0456">Lyase</keyword>
<protein>
    <recommendedName>
        <fullName evidence="5">CENP-V/GFA domain-containing protein</fullName>
    </recommendedName>
</protein>
<sequence>MASLPPLQGHCNCGGIVVTVRQPKLPVNVSLCHCLDCRASGGTLFQVNLIVPSSNVGLSGELIPSVYSTEAASGNHSNRHFCPRCGSPICTTVTENPSITFVKGGLFGNSEQGLQRPFKEQWWRRAEAWEKPYVPVENKIF</sequence>
<dbReference type="GeneID" id="84234290"/>
<accession>A0A2P6FGS5</accession>
<reference evidence="6 7" key="1">
    <citation type="submission" date="2016-03" db="EMBL/GenBank/DDBJ databases">
        <title>Comparative genomics of Pseudogymnoascus destructans, the fungus causing white-nose syndrome of bats.</title>
        <authorList>
            <person name="Palmer J.M."/>
            <person name="Drees K.P."/>
            <person name="Foster J.T."/>
            <person name="Lindner D.L."/>
        </authorList>
    </citation>
    <scope>NUCLEOTIDE SEQUENCE [LARGE SCALE GENOMIC DNA]</scope>
    <source>
        <strain evidence="6 7">UAMH 10579</strain>
    </source>
</reference>
<dbReference type="EMBL" id="KV460209">
    <property type="protein sequence ID" value="PQM43842.1"/>
    <property type="molecule type" value="Genomic_DNA"/>
</dbReference>
<evidence type="ECO:0000256" key="2">
    <source>
        <dbReference type="ARBA" id="ARBA00022723"/>
    </source>
</evidence>
<evidence type="ECO:0000256" key="3">
    <source>
        <dbReference type="ARBA" id="ARBA00022833"/>
    </source>
</evidence>
<dbReference type="AlphaFoldDB" id="A0A2P6FGS5"/>
<dbReference type="SUPFAM" id="SSF51316">
    <property type="entry name" value="Mss4-like"/>
    <property type="match status" value="1"/>
</dbReference>
<dbReference type="GO" id="GO:0016846">
    <property type="term" value="F:carbon-sulfur lyase activity"/>
    <property type="evidence" value="ECO:0007669"/>
    <property type="project" value="InterPro"/>
</dbReference>
<reference evidence="7" key="2">
    <citation type="journal article" date="2018" name="Nat. Commun.">
        <title>Extreme sensitivity to ultraviolet light in the fungal pathogen causing white-nose syndrome of bats.</title>
        <authorList>
            <person name="Palmer J.M."/>
            <person name="Drees K.P."/>
            <person name="Foster J.T."/>
            <person name="Lindner D.L."/>
        </authorList>
    </citation>
    <scope>NUCLEOTIDE SEQUENCE [LARGE SCALE GENOMIC DNA]</scope>
    <source>
        <strain evidence="7">UAMH 10579</strain>
    </source>
</reference>